<evidence type="ECO:0000313" key="3">
    <source>
        <dbReference type="RefSeq" id="XP_026757702.2"/>
    </source>
</evidence>
<feature type="compositionally biased region" description="Low complexity" evidence="1">
    <location>
        <begin position="972"/>
        <end position="988"/>
    </location>
</feature>
<feature type="region of interest" description="Disordered" evidence="1">
    <location>
        <begin position="1254"/>
        <end position="1287"/>
    </location>
</feature>
<dbReference type="GO" id="GO:0140445">
    <property type="term" value="C:chromosome, telomeric repeat region"/>
    <property type="evidence" value="ECO:0007669"/>
    <property type="project" value="TreeGrafter"/>
</dbReference>
<dbReference type="KEGG" id="gmw:113517268"/>
<proteinExistence type="predicted"/>
<dbReference type="PANTHER" id="PTHR22928:SF3">
    <property type="entry name" value="TELOMERE-ASSOCIATED PROTEIN RIF1"/>
    <property type="match status" value="1"/>
</dbReference>
<dbReference type="GO" id="GO:0000723">
    <property type="term" value="P:telomere maintenance"/>
    <property type="evidence" value="ECO:0007669"/>
    <property type="project" value="TreeGrafter"/>
</dbReference>
<gene>
    <name evidence="3" type="primary">LOC113517268</name>
</gene>
<dbReference type="FunCoup" id="A0A6J1WQK5">
    <property type="interactions" value="84"/>
</dbReference>
<dbReference type="InParanoid" id="A0A6J1WQK5"/>
<dbReference type="GO" id="GO:0005634">
    <property type="term" value="C:nucleus"/>
    <property type="evidence" value="ECO:0007669"/>
    <property type="project" value="TreeGrafter"/>
</dbReference>
<sequence>MTNFAMMEESSCVDLYRVLDVLEENTFDTPTARNQNYILVQNALDNGVGLSDSIVDRIMSICMEAMKDDKKYCGNVLLIISSILKKVKVEELSPPQQLLPSALAIINIMKTLAVLGRVESLQSMCLETLLLYPDDILIIIATSQSAELIEMFNLYCHSRIPIIVREVLCDIVYKLINILPQEKKTVFVQEFLSIFFKLVPTIVDAVVNLNSSKSITTLECLTAEVKTIDYAGNAQWEVLFESIYNPKKFPAIMKNLLESGNCNWYRLWIAFIKLLKNQITRSNTNLGSPINSLLPVVENAFKMDAINRCRAFLCWEVLIDNFLPETNEVYLAKRLKLLLIPLHSNNAKSQDIAIAKFRTWWHLIRQFQHKIDKFIDQVIISFLHFCFGKNVVPQKVIFVPGLLSFETKKLGIEAFIEIAGHLDCNGCGNLLKLNGRIINTNTLVSYWNHFAYSLQKTIFIVANEPVGITTAQVLCLWKSFILTIGELPANNIRKDIFTELLSVLVKVTQDCEKDDIPLDKVSDMILTLVFSLFDHCDKKIEALLKTKVPKYDGPMYKIIKILLGPASNLFYKSDDEQQSVKRLKPVTDFIMDKTLCCSDELMDWILKNLHPNDNILILWTALAESVFEKMTELSESNLYELLLWPVKYISKFSEIRVSALRWYSLYGAVYSEIKKTNLNKEITRILSTLNITNTNKYFMLSVALALVKYNLVDSKTKITCGKEIEILTNVIHKLESYESVEKEFPILVDTLVLLMTSLLQDENESLALHAVTATINVLKLLAVLLENDTKLIVFIEILLSPIKQILKSKTYSQLKVSVIGELIEVLSIIGKHSLLKLICVSILDTCLLNTKDSDTSFVNDVKNALDIMKSNGSSSKASINQKLDKNDFTSPKAKISAKITKKKETKIINTVVENGEEYVVVKSNWKFNPKNLTENQKEKLQRKREDIPALYQDLSQSQDEFKLTTWKTDSQDTSTTNSKSSETNSTSDKVTTILKNIPSSDVVPKIIENIFSDNKKEVLSNDNSNKTKAIPTIVKDPKTPRIALKDRVFRNVRNLIEKSSLQKESKDMSESLIQIENISKSPLITDTSNVNVTNSAPPKLNTERPSRVKRKPRKFDDSELFLNVKRGRRHSIQMDSQLDNDVSEIPIESKSTKESDIINKDGIVSNEYSSVGQNMENVKQITVSDNDNIPISDDKHINNSCENVKIQEHQTPLYSSNMLVNNQAGINNSISTDLSECGEQKFIIEKKSIDGDSLGGVETKIVTTPKPSKKKDLQQSSTKKSSTKKSRIEKELAIDMVEGHPFLKVQSEKRLTRKNLNNSMNSGRRKSLTEKLNKSKLDLKPNLKIDKKLKEKDKINVESTCATSNSQNNKAKYSDSSEDFPCSEDVIESSQDSTITTVSTKSTKQANKRSSLVAVDPIVEQHQNHKSVSESQNIFHINNQATLQSVELPVEQESKDDTVISQNKTALDSQKEVDLTENMDTESINIEGSNEVIIVNDEEEQPIIIDTENSIIGTETQELADADTEPIKPDHNLQVHEHAEKSKENIRENIILDSTANKNLMTEESAFIVATNTSISPSESNKDLKITKDNNDASSPLKDEAQRKKDFLDNTLEISPIKTMSPVRDKKSPSPETSNDYVVIKLTSPVHSNGEPFGKCESPEIFTEDKNSPSKSPDKRDQSPPRQEISLYNNTSPSSSLSLKKNKSQVRTGGRAAQMLGLCMPVADRLQPIINLDRCDPEEIKKSNPCSTSARRNLRILYNSVSDNNEHSEENESSEIFLKLKRSLPTTDSTPTGPILKRKLAEIADDATISPANKRKRVSFHDPPVSTTISVQKYIEPSGIRSPQSSAIKRQERQTRSQINMKSPKRLDNVFKLESVLTKAVESFNETDQNMRIDDTQLASLDETPAVEIVKTSDLNNIDPICPDLINCTDPIDIIASDLSSSTTKLMFLKELEGKIITIGDLAKMTELEVNRLCIKAPKIKIAKKVLTDYALKKTVHLPDEQIIRQDVDTFTQETMLPIKAIDIEIQTDNTVMLDVEVQTISVPLKCADAQTEKVQISDTAVQTKESGRQPTKEVIASCLSERSDFIQNLEVQLEDESKQCIAESLPFTTLTNSLVKQVTDSNAQIIISRVLGRVSETSESKENNELSFLQQFLCERFHTNDLILFCSQLLQNIHKKGI</sequence>
<feature type="region of interest" description="Disordered" evidence="1">
    <location>
        <begin position="1648"/>
        <end position="1708"/>
    </location>
</feature>
<feature type="region of interest" description="Disordered" evidence="1">
    <location>
        <begin position="1313"/>
        <end position="1335"/>
    </location>
</feature>
<evidence type="ECO:0000313" key="2">
    <source>
        <dbReference type="Proteomes" id="UP001652740"/>
    </source>
</evidence>
<feature type="region of interest" description="Disordered" evidence="1">
    <location>
        <begin position="1574"/>
        <end position="1613"/>
    </location>
</feature>
<protein>
    <submittedName>
        <fullName evidence="3">Telomere-associated protein RIF1 isoform X1</fullName>
    </submittedName>
</protein>
<feature type="compositionally biased region" description="Low complexity" evidence="1">
    <location>
        <begin position="1686"/>
        <end position="1699"/>
    </location>
</feature>
<feature type="region of interest" description="Disordered" evidence="1">
    <location>
        <begin position="967"/>
        <end position="988"/>
    </location>
</feature>
<feature type="region of interest" description="Disordered" evidence="1">
    <location>
        <begin position="1086"/>
        <end position="1111"/>
    </location>
</feature>
<dbReference type="Proteomes" id="UP001652740">
    <property type="component" value="Unplaced"/>
</dbReference>
<evidence type="ECO:0000256" key="1">
    <source>
        <dbReference type="SAM" id="MobiDB-lite"/>
    </source>
</evidence>
<dbReference type="PANTHER" id="PTHR22928">
    <property type="entry name" value="TELOMERE-ASSOCIATED PROTEIN RIF1"/>
    <property type="match status" value="1"/>
</dbReference>
<feature type="region of interest" description="Disordered" evidence="1">
    <location>
        <begin position="1618"/>
        <end position="1637"/>
    </location>
</feature>
<reference evidence="3" key="1">
    <citation type="submission" date="2025-08" db="UniProtKB">
        <authorList>
            <consortium name="RefSeq"/>
        </authorList>
    </citation>
    <scope>IDENTIFICATION</scope>
    <source>
        <tissue evidence="3">Whole larvae</tissue>
    </source>
</reference>
<organism evidence="2 3">
    <name type="scientific">Galleria mellonella</name>
    <name type="common">Greater wax moth</name>
    <dbReference type="NCBI Taxonomy" id="7137"/>
    <lineage>
        <taxon>Eukaryota</taxon>
        <taxon>Metazoa</taxon>
        <taxon>Ecdysozoa</taxon>
        <taxon>Arthropoda</taxon>
        <taxon>Hexapoda</taxon>
        <taxon>Insecta</taxon>
        <taxon>Pterygota</taxon>
        <taxon>Neoptera</taxon>
        <taxon>Endopterygota</taxon>
        <taxon>Lepidoptera</taxon>
        <taxon>Glossata</taxon>
        <taxon>Ditrysia</taxon>
        <taxon>Pyraloidea</taxon>
        <taxon>Pyralidae</taxon>
        <taxon>Galleriinae</taxon>
        <taxon>Galleria</taxon>
    </lineage>
</organism>
<accession>A0A6J1WQK5</accession>
<keyword evidence="2" id="KW-1185">Reference proteome</keyword>
<dbReference type="RefSeq" id="XP_026757702.2">
    <property type="nucleotide sequence ID" value="XM_026901901.3"/>
</dbReference>
<feature type="compositionally biased region" description="Polar residues" evidence="1">
    <location>
        <begin position="1086"/>
        <end position="1096"/>
    </location>
</feature>
<name>A0A6J1WQK5_GALME</name>
<feature type="compositionally biased region" description="Basic and acidic residues" evidence="1">
    <location>
        <begin position="1580"/>
        <end position="1608"/>
    </location>
</feature>
<feature type="compositionally biased region" description="Basic and acidic residues" evidence="1">
    <location>
        <begin position="1663"/>
        <end position="1679"/>
    </location>
</feature>
<dbReference type="GeneID" id="113517268"/>